<dbReference type="EMBL" id="REGN01001491">
    <property type="protein sequence ID" value="RNA34365.1"/>
    <property type="molecule type" value="Genomic_DNA"/>
</dbReference>
<evidence type="ECO:0000313" key="2">
    <source>
        <dbReference type="Proteomes" id="UP000276133"/>
    </source>
</evidence>
<comment type="caution">
    <text evidence="1">The sequence shown here is derived from an EMBL/GenBank/DDBJ whole genome shotgun (WGS) entry which is preliminary data.</text>
</comment>
<organism evidence="1 2">
    <name type="scientific">Brachionus plicatilis</name>
    <name type="common">Marine rotifer</name>
    <name type="synonym">Brachionus muelleri</name>
    <dbReference type="NCBI Taxonomy" id="10195"/>
    <lineage>
        <taxon>Eukaryota</taxon>
        <taxon>Metazoa</taxon>
        <taxon>Spiralia</taxon>
        <taxon>Gnathifera</taxon>
        <taxon>Rotifera</taxon>
        <taxon>Eurotatoria</taxon>
        <taxon>Monogononta</taxon>
        <taxon>Pseudotrocha</taxon>
        <taxon>Ploima</taxon>
        <taxon>Brachionidae</taxon>
        <taxon>Brachionus</taxon>
    </lineage>
</organism>
<gene>
    <name evidence="1" type="ORF">BpHYR1_027066</name>
</gene>
<accession>A0A3M7SFB1</accession>
<evidence type="ECO:0000313" key="1">
    <source>
        <dbReference type="EMBL" id="RNA34365.1"/>
    </source>
</evidence>
<keyword evidence="2" id="KW-1185">Reference proteome</keyword>
<reference evidence="1 2" key="1">
    <citation type="journal article" date="2018" name="Sci. Rep.">
        <title>Genomic signatures of local adaptation to the degree of environmental predictability in rotifers.</title>
        <authorList>
            <person name="Franch-Gras L."/>
            <person name="Hahn C."/>
            <person name="Garcia-Roger E.M."/>
            <person name="Carmona M.J."/>
            <person name="Serra M."/>
            <person name="Gomez A."/>
        </authorList>
    </citation>
    <scope>NUCLEOTIDE SEQUENCE [LARGE SCALE GENOMIC DNA]</scope>
    <source>
        <strain evidence="1">HYR1</strain>
    </source>
</reference>
<proteinExistence type="predicted"/>
<protein>
    <submittedName>
        <fullName evidence="1">Uncharacterized protein</fullName>
    </submittedName>
</protein>
<dbReference type="AlphaFoldDB" id="A0A3M7SFB1"/>
<dbReference type="Proteomes" id="UP000276133">
    <property type="component" value="Unassembled WGS sequence"/>
</dbReference>
<sequence length="105" mass="12341">MLGMVLYSCLIAKQVEVENYDGCTRDPKVSFELSGKRNTGYLNMIMRNIAKLRALEQSTSKNQNLVNEDFDNSYYYRGLPFGLSHFINWLKNSMRNSNKKFWKKK</sequence>
<name>A0A3M7SFB1_BRAPC</name>